<gene>
    <name evidence="2" type="ORF">Q6A51_15655</name>
</gene>
<proteinExistence type="predicted"/>
<dbReference type="Proteomes" id="UP001223016">
    <property type="component" value="Unassembled WGS sequence"/>
</dbReference>
<sequence length="105" mass="11386">MGVYPGFSFYVPLIKKTDSGYAYLWFFNVVDIDDPVGHAKHYGAVNMATAILGSIKQGAYIAISLYVVFIAVVTITSMNPQLKTRTYESAAPSVVVAADSQERAS</sequence>
<evidence type="ECO:0000313" key="3">
    <source>
        <dbReference type="Proteomes" id="UP001223016"/>
    </source>
</evidence>
<keyword evidence="1" id="KW-0472">Membrane</keyword>
<reference evidence="2 3" key="1">
    <citation type="submission" date="2023-07" db="EMBL/GenBank/DDBJ databases">
        <title>Identification of four novel Pseudomonas species associated with bacterial leaf spot of cucurbits.</title>
        <authorList>
            <person name="Fullem K.R."/>
        </authorList>
    </citation>
    <scope>NUCLEOTIDE SEQUENCE [LARGE SCALE GENOMIC DNA]</scope>
    <source>
        <strain evidence="2 3">KFB 138</strain>
    </source>
</reference>
<dbReference type="EMBL" id="JAUQOO010000011">
    <property type="protein sequence ID" value="MDO7928227.1"/>
    <property type="molecule type" value="Genomic_DNA"/>
</dbReference>
<comment type="caution">
    <text evidence="2">The sequence shown here is derived from an EMBL/GenBank/DDBJ whole genome shotgun (WGS) entry which is preliminary data.</text>
</comment>
<dbReference type="RefSeq" id="WP_304575210.1">
    <property type="nucleotide sequence ID" value="NZ_JAUQOO010000011.1"/>
</dbReference>
<evidence type="ECO:0000256" key="1">
    <source>
        <dbReference type="SAM" id="Phobius"/>
    </source>
</evidence>
<organism evidence="2 3">
    <name type="scientific">Pseudomonas serbiensis</name>
    <dbReference type="NCBI Taxonomy" id="3064350"/>
    <lineage>
        <taxon>Bacteria</taxon>
        <taxon>Pseudomonadati</taxon>
        <taxon>Pseudomonadota</taxon>
        <taxon>Gammaproteobacteria</taxon>
        <taxon>Pseudomonadales</taxon>
        <taxon>Pseudomonadaceae</taxon>
        <taxon>Pseudomonas</taxon>
    </lineage>
</organism>
<keyword evidence="1" id="KW-0812">Transmembrane</keyword>
<accession>A0ABT9CRV0</accession>
<protein>
    <submittedName>
        <fullName evidence="2">Uncharacterized protein</fullName>
    </submittedName>
</protein>
<feature type="transmembrane region" description="Helical" evidence="1">
    <location>
        <begin position="59"/>
        <end position="78"/>
    </location>
</feature>
<name>A0ABT9CRV0_9PSED</name>
<keyword evidence="1" id="KW-1133">Transmembrane helix</keyword>
<evidence type="ECO:0000313" key="2">
    <source>
        <dbReference type="EMBL" id="MDO7928227.1"/>
    </source>
</evidence>
<keyword evidence="3" id="KW-1185">Reference proteome</keyword>